<name>A0ABY3YLB1_9FLAO</name>
<keyword evidence="6" id="KW-0472">Membrane</keyword>
<dbReference type="RefSeq" id="WP_242936990.1">
    <property type="nucleotide sequence ID" value="NZ_CP094326.1"/>
</dbReference>
<keyword evidence="11" id="KW-1185">Reference proteome</keyword>
<proteinExistence type="inferred from homology"/>
<gene>
    <name evidence="10" type="ORF">MQE36_16075</name>
</gene>
<evidence type="ECO:0000256" key="5">
    <source>
        <dbReference type="ARBA" id="ARBA00022692"/>
    </source>
</evidence>
<dbReference type="PANTHER" id="PTHR30026:SF20">
    <property type="entry name" value="OUTER MEMBRANE PROTEIN TOLC"/>
    <property type="match status" value="1"/>
</dbReference>
<feature type="signal peptide" evidence="9">
    <location>
        <begin position="1"/>
        <end position="22"/>
    </location>
</feature>
<keyword evidence="9" id="KW-0732">Signal</keyword>
<dbReference type="Pfam" id="PF02321">
    <property type="entry name" value="OEP"/>
    <property type="match status" value="2"/>
</dbReference>
<evidence type="ECO:0000256" key="2">
    <source>
        <dbReference type="ARBA" id="ARBA00007613"/>
    </source>
</evidence>
<feature type="chain" id="PRO_5047547629" evidence="9">
    <location>
        <begin position="23"/>
        <end position="453"/>
    </location>
</feature>
<feature type="coiled-coil region" evidence="8">
    <location>
        <begin position="339"/>
        <end position="381"/>
    </location>
</feature>
<dbReference type="InterPro" id="IPR051906">
    <property type="entry name" value="TolC-like"/>
</dbReference>
<comment type="similarity">
    <text evidence="2">Belongs to the outer membrane factor (OMF) (TC 1.B.17) family.</text>
</comment>
<keyword evidence="4" id="KW-1134">Transmembrane beta strand</keyword>
<evidence type="ECO:0000256" key="7">
    <source>
        <dbReference type="ARBA" id="ARBA00023237"/>
    </source>
</evidence>
<keyword evidence="5" id="KW-0812">Transmembrane</keyword>
<protein>
    <submittedName>
        <fullName evidence="10">TolC family protein</fullName>
    </submittedName>
</protein>
<comment type="subcellular location">
    <subcellularLocation>
        <location evidence="1">Cell outer membrane</location>
    </subcellularLocation>
</comment>
<reference evidence="10 11" key="1">
    <citation type="journal article" date="2018" name="Int. J. Syst. Evol. Microbiol.">
        <title>Zhouia spongiae sp. nov., isolated from a marine sponge.</title>
        <authorList>
            <person name="Zhuang L."/>
            <person name="Lin B."/>
            <person name="Qin F."/>
            <person name="Luo L."/>
        </authorList>
    </citation>
    <scope>NUCLEOTIDE SEQUENCE [LARGE SCALE GENOMIC DNA]</scope>
    <source>
        <strain evidence="10 11">HN-Y44</strain>
    </source>
</reference>
<sequence length="453" mass="51723">MILRIRLTVLVFGLLFMFRVQAQTQWTLDDCIAYALKHSLNKRTQDLNLAISKERWQQGKRDMLPTINVSYPSYNVSFGRTLDPVTNSFVDTRFVSGLSGGLSSSLTLFQAFRKWHEIAYQKIIYESSKLDNQQTEYDLAFKIMDLYNQVLYCKGALTIVEKQQSTNQLLEKAIVKKVELGLMAKADLYEIEATTEADALAVLKAQNLLDQAKLALIQKMNLNTEDIELTAPLENAVSSDSTTFQVDEVFSVSQEVLPHLQKSKLQVATSKKQLQLNRTALFPTIRLSGDISTSYSDNFKDVNGETISLSDQLKNNQSKYIGISMSYPIFGNWRTRSQIKIAKKELEIASNNLDIEKQEVYKAIKEMVQRYEALKAEIKLNQVTLKAKSKALDIVQKKYERNLVSLYELQLASNVYLNAKIEHVRLKSQLTMQQRTLDFYNGKFTLPLTADIE</sequence>
<dbReference type="SUPFAM" id="SSF56954">
    <property type="entry name" value="Outer membrane efflux proteins (OEP)"/>
    <property type="match status" value="1"/>
</dbReference>
<accession>A0ABY3YLB1</accession>
<evidence type="ECO:0000256" key="4">
    <source>
        <dbReference type="ARBA" id="ARBA00022452"/>
    </source>
</evidence>
<evidence type="ECO:0000256" key="3">
    <source>
        <dbReference type="ARBA" id="ARBA00022448"/>
    </source>
</evidence>
<organism evidence="10 11">
    <name type="scientific">Zhouia spongiae</name>
    <dbReference type="NCBI Taxonomy" id="2202721"/>
    <lineage>
        <taxon>Bacteria</taxon>
        <taxon>Pseudomonadati</taxon>
        <taxon>Bacteroidota</taxon>
        <taxon>Flavobacteriia</taxon>
        <taxon>Flavobacteriales</taxon>
        <taxon>Flavobacteriaceae</taxon>
        <taxon>Zhouia</taxon>
    </lineage>
</organism>
<evidence type="ECO:0000256" key="6">
    <source>
        <dbReference type="ARBA" id="ARBA00023136"/>
    </source>
</evidence>
<evidence type="ECO:0000256" key="8">
    <source>
        <dbReference type="SAM" id="Coils"/>
    </source>
</evidence>
<keyword evidence="7" id="KW-0998">Cell outer membrane</keyword>
<keyword evidence="3" id="KW-0813">Transport</keyword>
<evidence type="ECO:0000256" key="1">
    <source>
        <dbReference type="ARBA" id="ARBA00004442"/>
    </source>
</evidence>
<dbReference type="EMBL" id="CP094326">
    <property type="protein sequence ID" value="UNY98584.1"/>
    <property type="molecule type" value="Genomic_DNA"/>
</dbReference>
<evidence type="ECO:0000313" key="11">
    <source>
        <dbReference type="Proteomes" id="UP000829476"/>
    </source>
</evidence>
<dbReference type="InterPro" id="IPR003423">
    <property type="entry name" value="OMP_efflux"/>
</dbReference>
<dbReference type="PANTHER" id="PTHR30026">
    <property type="entry name" value="OUTER MEMBRANE PROTEIN TOLC"/>
    <property type="match status" value="1"/>
</dbReference>
<evidence type="ECO:0000256" key="9">
    <source>
        <dbReference type="SAM" id="SignalP"/>
    </source>
</evidence>
<dbReference type="Proteomes" id="UP000829476">
    <property type="component" value="Chromosome"/>
</dbReference>
<evidence type="ECO:0000313" key="10">
    <source>
        <dbReference type="EMBL" id="UNY98584.1"/>
    </source>
</evidence>
<dbReference type="Gene3D" id="1.20.1600.10">
    <property type="entry name" value="Outer membrane efflux proteins (OEP)"/>
    <property type="match status" value="1"/>
</dbReference>
<keyword evidence="8" id="KW-0175">Coiled coil</keyword>